<dbReference type="PROSITE" id="PS00028">
    <property type="entry name" value="ZINC_FINGER_C2H2_1"/>
    <property type="match status" value="2"/>
</dbReference>
<keyword evidence="7" id="KW-0805">Transcription regulation</keyword>
<evidence type="ECO:0000256" key="9">
    <source>
        <dbReference type="ARBA" id="ARBA00023163"/>
    </source>
</evidence>
<evidence type="ECO:0000256" key="8">
    <source>
        <dbReference type="ARBA" id="ARBA00023125"/>
    </source>
</evidence>
<sequence>MDHMDVKVDEQPIEAEYITDFNFSTSEKGNLAFPQITHTGKKPLQCSNCYKTFAFKSHLDRHQKTHNGEKPFQCSHCIKCFAQQSNLVRHQKIHIDEKSFQCSYCLKSFTEKATLVRHQKYILVRSHLSVVTVAKVLYRNLVS</sequence>
<organism evidence="13 14">
    <name type="scientific">Meganyctiphanes norvegica</name>
    <name type="common">Northern krill</name>
    <name type="synonym">Thysanopoda norvegica</name>
    <dbReference type="NCBI Taxonomy" id="48144"/>
    <lineage>
        <taxon>Eukaryota</taxon>
        <taxon>Metazoa</taxon>
        <taxon>Ecdysozoa</taxon>
        <taxon>Arthropoda</taxon>
        <taxon>Crustacea</taxon>
        <taxon>Multicrustacea</taxon>
        <taxon>Malacostraca</taxon>
        <taxon>Eumalacostraca</taxon>
        <taxon>Eucarida</taxon>
        <taxon>Euphausiacea</taxon>
        <taxon>Euphausiidae</taxon>
        <taxon>Meganyctiphanes</taxon>
    </lineage>
</organism>
<protein>
    <recommendedName>
        <fullName evidence="12">C2H2-type domain-containing protein</fullName>
    </recommendedName>
</protein>
<dbReference type="FunFam" id="3.30.160.60:FF:000110">
    <property type="entry name" value="Zinc finger protein-like"/>
    <property type="match status" value="1"/>
</dbReference>
<name>A0AAV2R8Y1_MEGNR</name>
<evidence type="ECO:0000256" key="3">
    <source>
        <dbReference type="ARBA" id="ARBA00022723"/>
    </source>
</evidence>
<evidence type="ECO:0000256" key="7">
    <source>
        <dbReference type="ARBA" id="ARBA00023015"/>
    </source>
</evidence>
<reference evidence="13 14" key="1">
    <citation type="submission" date="2024-05" db="EMBL/GenBank/DDBJ databases">
        <authorList>
            <person name="Wallberg A."/>
        </authorList>
    </citation>
    <scope>NUCLEOTIDE SEQUENCE [LARGE SCALE GENOMIC DNA]</scope>
</reference>
<keyword evidence="9" id="KW-0804">Transcription</keyword>
<dbReference type="FunFam" id="3.30.160.60:FF:001156">
    <property type="entry name" value="Zinc finger protein 407"/>
    <property type="match status" value="1"/>
</dbReference>
<keyword evidence="5 11" id="KW-0863">Zinc-finger</keyword>
<feature type="domain" description="C2H2-type" evidence="12">
    <location>
        <begin position="72"/>
        <end position="99"/>
    </location>
</feature>
<keyword evidence="6" id="KW-0862">Zinc</keyword>
<dbReference type="SMART" id="SM00355">
    <property type="entry name" value="ZnF_C2H2"/>
    <property type="match status" value="3"/>
</dbReference>
<accession>A0AAV2R8Y1</accession>
<dbReference type="InterPro" id="IPR013087">
    <property type="entry name" value="Znf_C2H2_type"/>
</dbReference>
<dbReference type="InterPro" id="IPR036236">
    <property type="entry name" value="Znf_C2H2_sf"/>
</dbReference>
<evidence type="ECO:0000313" key="14">
    <source>
        <dbReference type="Proteomes" id="UP001497623"/>
    </source>
</evidence>
<dbReference type="PANTHER" id="PTHR23226:SF379">
    <property type="entry name" value="C2H2-TYPE DOMAIN-CONTAINING PROTEIN"/>
    <property type="match status" value="1"/>
</dbReference>
<evidence type="ECO:0000256" key="6">
    <source>
        <dbReference type="ARBA" id="ARBA00022833"/>
    </source>
</evidence>
<keyword evidence="4" id="KW-0677">Repeat</keyword>
<evidence type="ECO:0000256" key="2">
    <source>
        <dbReference type="ARBA" id="ARBA00006991"/>
    </source>
</evidence>
<dbReference type="SUPFAM" id="SSF57667">
    <property type="entry name" value="beta-beta-alpha zinc fingers"/>
    <property type="match status" value="2"/>
</dbReference>
<dbReference type="PROSITE" id="PS50157">
    <property type="entry name" value="ZINC_FINGER_C2H2_2"/>
    <property type="match status" value="3"/>
</dbReference>
<dbReference type="GO" id="GO:0000978">
    <property type="term" value="F:RNA polymerase II cis-regulatory region sequence-specific DNA binding"/>
    <property type="evidence" value="ECO:0007669"/>
    <property type="project" value="TreeGrafter"/>
</dbReference>
<dbReference type="Proteomes" id="UP001497623">
    <property type="component" value="Unassembled WGS sequence"/>
</dbReference>
<evidence type="ECO:0000256" key="1">
    <source>
        <dbReference type="ARBA" id="ARBA00004123"/>
    </source>
</evidence>
<comment type="subcellular location">
    <subcellularLocation>
        <location evidence="1">Nucleus</location>
    </subcellularLocation>
</comment>
<evidence type="ECO:0000259" key="12">
    <source>
        <dbReference type="PROSITE" id="PS50157"/>
    </source>
</evidence>
<dbReference type="Gene3D" id="3.30.160.60">
    <property type="entry name" value="Classic Zinc Finger"/>
    <property type="match status" value="3"/>
</dbReference>
<keyword evidence="14" id="KW-1185">Reference proteome</keyword>
<dbReference type="GO" id="GO:0000981">
    <property type="term" value="F:DNA-binding transcription factor activity, RNA polymerase II-specific"/>
    <property type="evidence" value="ECO:0007669"/>
    <property type="project" value="TreeGrafter"/>
</dbReference>
<evidence type="ECO:0000313" key="13">
    <source>
        <dbReference type="EMBL" id="CAL4120332.1"/>
    </source>
</evidence>
<dbReference type="PANTHER" id="PTHR23226">
    <property type="entry name" value="ZINC FINGER AND SCAN DOMAIN-CONTAINING"/>
    <property type="match status" value="1"/>
</dbReference>
<keyword evidence="10" id="KW-0539">Nucleus</keyword>
<dbReference type="GO" id="GO:0005634">
    <property type="term" value="C:nucleus"/>
    <property type="evidence" value="ECO:0007669"/>
    <property type="project" value="UniProtKB-SubCell"/>
</dbReference>
<evidence type="ECO:0000256" key="4">
    <source>
        <dbReference type="ARBA" id="ARBA00022737"/>
    </source>
</evidence>
<dbReference type="EMBL" id="CAXKWB010018132">
    <property type="protein sequence ID" value="CAL4120332.1"/>
    <property type="molecule type" value="Genomic_DNA"/>
</dbReference>
<dbReference type="GO" id="GO:0008270">
    <property type="term" value="F:zinc ion binding"/>
    <property type="evidence" value="ECO:0007669"/>
    <property type="project" value="UniProtKB-KW"/>
</dbReference>
<gene>
    <name evidence="13" type="ORF">MNOR_LOCUS21987</name>
</gene>
<proteinExistence type="inferred from homology"/>
<keyword evidence="3" id="KW-0479">Metal-binding</keyword>
<evidence type="ECO:0000256" key="5">
    <source>
        <dbReference type="ARBA" id="ARBA00022771"/>
    </source>
</evidence>
<evidence type="ECO:0000256" key="10">
    <source>
        <dbReference type="ARBA" id="ARBA00023242"/>
    </source>
</evidence>
<evidence type="ECO:0000256" key="11">
    <source>
        <dbReference type="PROSITE-ProRule" id="PRU00042"/>
    </source>
</evidence>
<comment type="similarity">
    <text evidence="2">Belongs to the krueppel C2H2-type zinc-finger protein family.</text>
</comment>
<comment type="caution">
    <text evidence="13">The sequence shown here is derived from an EMBL/GenBank/DDBJ whole genome shotgun (WGS) entry which is preliminary data.</text>
</comment>
<dbReference type="Pfam" id="PF00096">
    <property type="entry name" value="zf-C2H2"/>
    <property type="match status" value="3"/>
</dbReference>
<feature type="domain" description="C2H2-type" evidence="12">
    <location>
        <begin position="100"/>
        <end position="127"/>
    </location>
</feature>
<feature type="domain" description="C2H2-type" evidence="12">
    <location>
        <begin position="44"/>
        <end position="71"/>
    </location>
</feature>
<dbReference type="FunFam" id="3.30.160.60:FF:002343">
    <property type="entry name" value="Zinc finger protein 33A"/>
    <property type="match status" value="1"/>
</dbReference>
<keyword evidence="8" id="KW-0238">DNA-binding</keyword>
<dbReference type="AlphaFoldDB" id="A0AAV2R8Y1"/>